<evidence type="ECO:0000313" key="2">
    <source>
        <dbReference type="EMBL" id="CAF1605336.1"/>
    </source>
</evidence>
<comment type="caution">
    <text evidence="1">The sequence shown here is derived from an EMBL/GenBank/DDBJ whole genome shotgun (WGS) entry which is preliminary data.</text>
</comment>
<organism evidence="1 3">
    <name type="scientific">Rotaria sordida</name>
    <dbReference type="NCBI Taxonomy" id="392033"/>
    <lineage>
        <taxon>Eukaryota</taxon>
        <taxon>Metazoa</taxon>
        <taxon>Spiralia</taxon>
        <taxon>Gnathifera</taxon>
        <taxon>Rotifera</taxon>
        <taxon>Eurotatoria</taxon>
        <taxon>Bdelloidea</taxon>
        <taxon>Philodinida</taxon>
        <taxon>Philodinidae</taxon>
        <taxon>Rotaria</taxon>
    </lineage>
</organism>
<evidence type="ECO:0000313" key="1">
    <source>
        <dbReference type="EMBL" id="CAF1358244.1"/>
    </source>
</evidence>
<dbReference type="Proteomes" id="UP000663854">
    <property type="component" value="Unassembled WGS sequence"/>
</dbReference>
<accession>A0A815HTE3</accession>
<name>A0A815HTE3_9BILA</name>
<sequence length="101" mass="11817">MTSNQYFSSSNTSDDDVIYICHINDRQCHRCRAKQTRLRRQKQRRRTAERIEQILASEGHYKEQLRFLSNRLVCVENDSSAQWEELAETTGLLALSIAVDI</sequence>
<keyword evidence="4" id="KW-1185">Reference proteome</keyword>
<proteinExistence type="predicted"/>
<dbReference type="Proteomes" id="UP000663870">
    <property type="component" value="Unassembled WGS sequence"/>
</dbReference>
<dbReference type="EMBL" id="CAJNOL010005451">
    <property type="protein sequence ID" value="CAF1605336.1"/>
    <property type="molecule type" value="Genomic_DNA"/>
</dbReference>
<dbReference type="EMBL" id="CAJNOH010004061">
    <property type="protein sequence ID" value="CAF1358244.1"/>
    <property type="molecule type" value="Genomic_DNA"/>
</dbReference>
<gene>
    <name evidence="2" type="ORF">JXQ802_LOCUS48780</name>
    <name evidence="1" type="ORF">PYM288_LOCUS32747</name>
</gene>
<reference evidence="1" key="1">
    <citation type="submission" date="2021-02" db="EMBL/GenBank/DDBJ databases">
        <authorList>
            <person name="Nowell W R."/>
        </authorList>
    </citation>
    <scope>NUCLEOTIDE SEQUENCE</scope>
</reference>
<evidence type="ECO:0000313" key="4">
    <source>
        <dbReference type="Proteomes" id="UP000663870"/>
    </source>
</evidence>
<evidence type="ECO:0000313" key="3">
    <source>
        <dbReference type="Proteomes" id="UP000663854"/>
    </source>
</evidence>
<protein>
    <submittedName>
        <fullName evidence="1">Uncharacterized protein</fullName>
    </submittedName>
</protein>
<dbReference type="AlphaFoldDB" id="A0A815HTE3"/>